<gene>
    <name evidence="2" type="ORF">Ae201684_010833</name>
</gene>
<dbReference type="Proteomes" id="UP000481153">
    <property type="component" value="Unassembled WGS sequence"/>
</dbReference>
<dbReference type="EMBL" id="VJMJ01000137">
    <property type="protein sequence ID" value="KAF0732184.1"/>
    <property type="molecule type" value="Genomic_DNA"/>
</dbReference>
<keyword evidence="3" id="KW-1185">Reference proteome</keyword>
<protein>
    <submittedName>
        <fullName evidence="2">Uncharacterized protein</fullName>
    </submittedName>
</protein>
<evidence type="ECO:0000313" key="2">
    <source>
        <dbReference type="EMBL" id="KAF0732184.1"/>
    </source>
</evidence>
<name>A0A6G0WXG4_9STRA</name>
<dbReference type="AlphaFoldDB" id="A0A6G0WXG4"/>
<reference evidence="2 3" key="1">
    <citation type="submission" date="2019-07" db="EMBL/GenBank/DDBJ databases">
        <title>Genomics analysis of Aphanomyces spp. identifies a new class of oomycete effector associated with host adaptation.</title>
        <authorList>
            <person name="Gaulin E."/>
        </authorList>
    </citation>
    <scope>NUCLEOTIDE SEQUENCE [LARGE SCALE GENOMIC DNA]</scope>
    <source>
        <strain evidence="2 3">ATCC 201684</strain>
    </source>
</reference>
<feature type="region of interest" description="Disordered" evidence="1">
    <location>
        <begin position="121"/>
        <end position="142"/>
    </location>
</feature>
<accession>A0A6G0WXG4</accession>
<evidence type="ECO:0000256" key="1">
    <source>
        <dbReference type="SAM" id="MobiDB-lite"/>
    </source>
</evidence>
<comment type="caution">
    <text evidence="2">The sequence shown here is derived from an EMBL/GenBank/DDBJ whole genome shotgun (WGS) entry which is preliminary data.</text>
</comment>
<sequence>MAQIEHKRRVALEKLQKNQKVNCVPQQPLHQVVPNRDVLIQQELDACEDFFDEIPEDISVMTHETTFPNFQLLKAQNDSAVVPNDRINYIPPYKAANKHSVKNNQNYTWQQPQHVKLMATNTPHTSSQTPTRRSINCPSGQSSKSLAQSTLSFAHNVVHPKQRSSPQTGAVRSMPKAPDSTVKTIKRDSEPSIAPLSTLNASYQQQHVFDMFDDDFCDMVKSILA</sequence>
<evidence type="ECO:0000313" key="3">
    <source>
        <dbReference type="Proteomes" id="UP000481153"/>
    </source>
</evidence>
<organism evidence="2 3">
    <name type="scientific">Aphanomyces euteiches</name>
    <dbReference type="NCBI Taxonomy" id="100861"/>
    <lineage>
        <taxon>Eukaryota</taxon>
        <taxon>Sar</taxon>
        <taxon>Stramenopiles</taxon>
        <taxon>Oomycota</taxon>
        <taxon>Saprolegniomycetes</taxon>
        <taxon>Saprolegniales</taxon>
        <taxon>Verrucalvaceae</taxon>
        <taxon>Aphanomyces</taxon>
    </lineage>
</organism>
<feature type="region of interest" description="Disordered" evidence="1">
    <location>
        <begin position="158"/>
        <end position="185"/>
    </location>
</feature>
<proteinExistence type="predicted"/>